<organism evidence="2 3">
    <name type="scientific">Agaricus bisporus var. burnettii (strain JB137-S8 / ATCC MYA-4627 / FGSC 10392)</name>
    <name type="common">White button mushroom</name>
    <dbReference type="NCBI Taxonomy" id="597362"/>
    <lineage>
        <taxon>Eukaryota</taxon>
        <taxon>Fungi</taxon>
        <taxon>Dikarya</taxon>
        <taxon>Basidiomycota</taxon>
        <taxon>Agaricomycotina</taxon>
        <taxon>Agaricomycetes</taxon>
        <taxon>Agaricomycetidae</taxon>
        <taxon>Agaricales</taxon>
        <taxon>Agaricineae</taxon>
        <taxon>Agaricaceae</taxon>
        <taxon>Agaricus</taxon>
    </lineage>
</organism>
<dbReference type="Proteomes" id="UP000008493">
    <property type="component" value="Unassembled WGS sequence"/>
</dbReference>
<keyword evidence="1" id="KW-0812">Transmembrane</keyword>
<dbReference type="GeneID" id="18822400"/>
<protein>
    <submittedName>
        <fullName evidence="2">Uncharacterized protein</fullName>
    </submittedName>
</protein>
<feature type="transmembrane region" description="Helical" evidence="1">
    <location>
        <begin position="153"/>
        <end position="178"/>
    </location>
</feature>
<dbReference type="InParanoid" id="K5VWV4"/>
<proteinExistence type="predicted"/>
<dbReference type="HOGENOM" id="CLU_1133297_0_0_1"/>
<dbReference type="EMBL" id="JH971391">
    <property type="protein sequence ID" value="EKM78954.1"/>
    <property type="molecule type" value="Genomic_DNA"/>
</dbReference>
<sequence>MNSSVVFVNSTPSHSLSRMLVKEVPRVLASAAVLGGLAAFIQALSQNPSPLKLTQIRKRLRIFIESTPVKLVMFVLLGQTPLRCFGSVDRLSLADVVSVAGFGGVCLSIIYTLQERFKSTSPHSQETFDTNDLSRHHHPREQVKLDWALQEKITLLFICEIYHTVAGVVLGVLALRLFDICYIDQKHLDLLMLSGLLGPVIFFALFVLTAGIVFGISWANHDRYAEILGDAEGRGNGNPPYALTR</sequence>
<accession>K5VWV4</accession>
<evidence type="ECO:0000313" key="3">
    <source>
        <dbReference type="Proteomes" id="UP000008493"/>
    </source>
</evidence>
<name>K5VWV4_AGABU</name>
<dbReference type="AlphaFoldDB" id="K5VWV4"/>
<keyword evidence="1" id="KW-1133">Transmembrane helix</keyword>
<dbReference type="KEGG" id="abp:AGABI1DRAFT107380"/>
<gene>
    <name evidence="2" type="ORF">AGABI1DRAFT_107380</name>
</gene>
<keyword evidence="3" id="KW-1185">Reference proteome</keyword>
<feature type="transmembrane region" description="Helical" evidence="1">
    <location>
        <begin position="24"/>
        <end position="41"/>
    </location>
</feature>
<keyword evidence="1" id="KW-0472">Membrane</keyword>
<dbReference type="OrthoDB" id="10631381at2759"/>
<feature type="transmembrane region" description="Helical" evidence="1">
    <location>
        <begin position="91"/>
        <end position="113"/>
    </location>
</feature>
<evidence type="ECO:0000313" key="2">
    <source>
        <dbReference type="EMBL" id="EKM78954.1"/>
    </source>
</evidence>
<dbReference type="OMA" id="FICEIYH"/>
<dbReference type="RefSeq" id="XP_007330719.1">
    <property type="nucleotide sequence ID" value="XM_007330657.1"/>
</dbReference>
<evidence type="ECO:0000256" key="1">
    <source>
        <dbReference type="SAM" id="Phobius"/>
    </source>
</evidence>
<feature type="transmembrane region" description="Helical" evidence="1">
    <location>
        <begin position="190"/>
        <end position="214"/>
    </location>
</feature>
<reference evidence="3" key="1">
    <citation type="journal article" date="2012" name="Proc. Natl. Acad. Sci. U.S.A.">
        <title>Genome sequence of the button mushroom Agaricus bisporus reveals mechanisms governing adaptation to a humic-rich ecological niche.</title>
        <authorList>
            <person name="Morin E."/>
            <person name="Kohler A."/>
            <person name="Baker A.R."/>
            <person name="Foulongne-Oriol M."/>
            <person name="Lombard V."/>
            <person name="Nagy L.G."/>
            <person name="Ohm R.A."/>
            <person name="Patyshakuliyeva A."/>
            <person name="Brun A."/>
            <person name="Aerts A.L."/>
            <person name="Bailey A.M."/>
            <person name="Billette C."/>
            <person name="Coutinho P.M."/>
            <person name="Deakin G."/>
            <person name="Doddapaneni H."/>
            <person name="Floudas D."/>
            <person name="Grimwood J."/>
            <person name="Hilden K."/>
            <person name="Kuees U."/>
            <person name="LaButti K.M."/>
            <person name="Lapidus A."/>
            <person name="Lindquist E.A."/>
            <person name="Lucas S.M."/>
            <person name="Murat C."/>
            <person name="Riley R.W."/>
            <person name="Salamov A.A."/>
            <person name="Schmutz J."/>
            <person name="Subramanian V."/>
            <person name="Woesten H.A.B."/>
            <person name="Xu J."/>
            <person name="Eastwood D.C."/>
            <person name="Foster G.D."/>
            <person name="Sonnenberg A.S."/>
            <person name="Cullen D."/>
            <person name="de Vries R.P."/>
            <person name="Lundell T."/>
            <person name="Hibbett D.S."/>
            <person name="Henrissat B."/>
            <person name="Burton K.S."/>
            <person name="Kerrigan R.W."/>
            <person name="Challen M.P."/>
            <person name="Grigoriev I.V."/>
            <person name="Martin F."/>
        </authorList>
    </citation>
    <scope>NUCLEOTIDE SEQUENCE [LARGE SCALE GENOMIC DNA]</scope>
    <source>
        <strain evidence="3">JB137-S8 / ATCC MYA-4627 / FGSC 10392</strain>
    </source>
</reference>